<reference evidence="1 2" key="1">
    <citation type="journal article" date="2015" name="Nature">
        <title>rRNA introns, odd ribosomes, and small enigmatic genomes across a large radiation of phyla.</title>
        <authorList>
            <person name="Brown C.T."/>
            <person name="Hug L.A."/>
            <person name="Thomas B.C."/>
            <person name="Sharon I."/>
            <person name="Castelle C.J."/>
            <person name="Singh A."/>
            <person name="Wilkins M.J."/>
            <person name="Williams K.H."/>
            <person name="Banfield J.F."/>
        </authorList>
    </citation>
    <scope>NUCLEOTIDE SEQUENCE [LARGE SCALE GENOMIC DNA]</scope>
</reference>
<proteinExistence type="predicted"/>
<evidence type="ECO:0000313" key="2">
    <source>
        <dbReference type="Proteomes" id="UP000034846"/>
    </source>
</evidence>
<protein>
    <submittedName>
        <fullName evidence="1">Cytidylate kinase</fullName>
    </submittedName>
</protein>
<sequence length="190" mass="21354">MIIALSGLAGSGKSTIKSMLAKRLGYKAYSVGDLRGKMALDRGITIDQLNDIGMEHDYTDKDVDNYQTQLGKQEDNFVIDGWLSWFFIPHAVKVFLSVDPDEGARRIYEAKKNNPQARKDEPDYPSVEAAKAAIAARTASNASRYKKWYNADFLDLSHYDLVIDTTSNPPEEVVRIIQDYLQLDGPGDFR</sequence>
<dbReference type="Proteomes" id="UP000034846">
    <property type="component" value="Unassembled WGS sequence"/>
</dbReference>
<dbReference type="InterPro" id="IPR027417">
    <property type="entry name" value="P-loop_NTPase"/>
</dbReference>
<evidence type="ECO:0000313" key="1">
    <source>
        <dbReference type="EMBL" id="KKW30903.1"/>
    </source>
</evidence>
<accession>A0A0G1XI28</accession>
<comment type="caution">
    <text evidence="1">The sequence shown here is derived from an EMBL/GenBank/DDBJ whole genome shotgun (WGS) entry which is preliminary data.</text>
</comment>
<dbReference type="SUPFAM" id="SSF52540">
    <property type="entry name" value="P-loop containing nucleoside triphosphate hydrolases"/>
    <property type="match status" value="1"/>
</dbReference>
<keyword evidence="1" id="KW-0808">Transferase</keyword>
<dbReference type="Pfam" id="PF13189">
    <property type="entry name" value="Cytidylate_kin2"/>
    <property type="match status" value="1"/>
</dbReference>
<dbReference type="GO" id="GO:0016301">
    <property type="term" value="F:kinase activity"/>
    <property type="evidence" value="ECO:0007669"/>
    <property type="project" value="UniProtKB-KW"/>
</dbReference>
<dbReference type="Gene3D" id="3.40.50.300">
    <property type="entry name" value="P-loop containing nucleotide triphosphate hydrolases"/>
    <property type="match status" value="1"/>
</dbReference>
<name>A0A0G1XI28_9BACT</name>
<dbReference type="AlphaFoldDB" id="A0A0G1XI28"/>
<dbReference type="EMBL" id="LCRD01000001">
    <property type="protein sequence ID" value="KKW30903.1"/>
    <property type="molecule type" value="Genomic_DNA"/>
</dbReference>
<gene>
    <name evidence="1" type="ORF">UY72_C0001G0015</name>
</gene>
<keyword evidence="1" id="KW-0418">Kinase</keyword>
<organism evidence="1 2">
    <name type="scientific">Candidatus Uhrbacteria bacterium GW2011_GWD2_52_7</name>
    <dbReference type="NCBI Taxonomy" id="1618989"/>
    <lineage>
        <taxon>Bacteria</taxon>
        <taxon>Candidatus Uhriibacteriota</taxon>
    </lineage>
</organism>